<evidence type="ECO:0000313" key="4">
    <source>
        <dbReference type="EMBL" id="PIS15329.1"/>
    </source>
</evidence>
<dbReference type="PROSITE" id="PS51841">
    <property type="entry name" value="LTD"/>
    <property type="match status" value="1"/>
</dbReference>
<sequence>MFIDKGNIVFAKRKFFFLLIAAVFLLSPKDVLAANFGDVVINEVYYDVCSKGDCGGDRGEEGKNEWVEIYNCGKEDINLKGWKIKDTTDNERIIIESDLFLCPGKFALITNNVSTWNFWDIPGNVLKISLGENIGGGLNNEGDKVILVPPNNFSVESIEIEYGKESLPHAKEGHSLERIPAVTGDLIEQEDPTPGRGIFTLTPTATMSPSPTQLTPSPTLITTLTTTPVLSLTLTPTPTPAKAIYQINEVKNEDGDILSAVKIYIDDQYIHHYAPEILEFCDGCYCDDDKEVKCGFGDHTIRLEKNNYQDWEEAKKIGAGDNHKADPIMDLLSLTAIPTSKITPTSTATLNSLTLSPTLTAPLILPMPSFFLQVHSLVPKNQDSISSASTQPEVLGEQSERKGTLPSLLFWSGGIFYIAFPIYWLRRRWYNDFNEKDFVLD</sequence>
<keyword evidence="1" id="KW-0472">Membrane</keyword>
<evidence type="ECO:0000256" key="1">
    <source>
        <dbReference type="SAM" id="Phobius"/>
    </source>
</evidence>
<dbReference type="EMBL" id="PEZH01000010">
    <property type="protein sequence ID" value="PIS15329.1"/>
    <property type="molecule type" value="Genomic_DNA"/>
</dbReference>
<keyword evidence="1" id="KW-0812">Transmembrane</keyword>
<evidence type="ECO:0000259" key="3">
    <source>
        <dbReference type="PROSITE" id="PS51841"/>
    </source>
</evidence>
<feature type="domain" description="LTD" evidence="3">
    <location>
        <begin position="27"/>
        <end position="149"/>
    </location>
</feature>
<gene>
    <name evidence="4" type="ORF">COT63_00605</name>
</gene>
<name>A0A2H0WTT1_9BACT</name>
<dbReference type="AlphaFoldDB" id="A0A2H0WTT1"/>
<keyword evidence="2" id="KW-0732">Signal</keyword>
<dbReference type="InterPro" id="IPR036415">
    <property type="entry name" value="Lamin_tail_dom_sf"/>
</dbReference>
<feature type="signal peptide" evidence="2">
    <location>
        <begin position="1"/>
        <end position="33"/>
    </location>
</feature>
<dbReference type="InterPro" id="IPR001322">
    <property type="entry name" value="Lamin_tail_dom"/>
</dbReference>
<feature type="transmembrane region" description="Helical" evidence="1">
    <location>
        <begin position="408"/>
        <end position="425"/>
    </location>
</feature>
<dbReference type="SUPFAM" id="SSF74853">
    <property type="entry name" value="Lamin A/C globular tail domain"/>
    <property type="match status" value="1"/>
</dbReference>
<evidence type="ECO:0000256" key="2">
    <source>
        <dbReference type="SAM" id="SignalP"/>
    </source>
</evidence>
<evidence type="ECO:0000313" key="5">
    <source>
        <dbReference type="Proteomes" id="UP000231282"/>
    </source>
</evidence>
<dbReference type="Gene3D" id="2.60.40.1260">
    <property type="entry name" value="Lamin Tail domain"/>
    <property type="match status" value="1"/>
</dbReference>
<feature type="chain" id="PRO_5013863586" description="LTD domain-containing protein" evidence="2">
    <location>
        <begin position="34"/>
        <end position="441"/>
    </location>
</feature>
<protein>
    <recommendedName>
        <fullName evidence="3">LTD domain-containing protein</fullName>
    </recommendedName>
</protein>
<proteinExistence type="predicted"/>
<dbReference type="Proteomes" id="UP000231282">
    <property type="component" value="Unassembled WGS sequence"/>
</dbReference>
<reference evidence="5" key="1">
    <citation type="submission" date="2017-09" db="EMBL/GenBank/DDBJ databases">
        <title>Depth-based differentiation of microbial function through sediment-hosted aquifers and enrichment of novel symbionts in the deep terrestrial subsurface.</title>
        <authorList>
            <person name="Probst A.J."/>
            <person name="Ladd B."/>
            <person name="Jarett J.K."/>
            <person name="Geller-Mcgrath D.E."/>
            <person name="Sieber C.M.K."/>
            <person name="Emerson J.B."/>
            <person name="Anantharaman K."/>
            <person name="Thomas B.C."/>
            <person name="Malmstrom R."/>
            <person name="Stieglmeier M."/>
            <person name="Klingl A."/>
            <person name="Woyke T."/>
            <person name="Ryan C.M."/>
            <person name="Banfield J.F."/>
        </authorList>
    </citation>
    <scope>NUCLEOTIDE SEQUENCE [LARGE SCALE GENOMIC DNA]</scope>
</reference>
<organism evidence="4 5">
    <name type="scientific">Candidatus Shapirobacteria bacterium CG09_land_8_20_14_0_10_38_17</name>
    <dbReference type="NCBI Taxonomy" id="1974884"/>
    <lineage>
        <taxon>Bacteria</taxon>
        <taxon>Candidatus Shapironibacteriota</taxon>
    </lineage>
</organism>
<comment type="caution">
    <text evidence="4">The sequence shown here is derived from an EMBL/GenBank/DDBJ whole genome shotgun (WGS) entry which is preliminary data.</text>
</comment>
<keyword evidence="1" id="KW-1133">Transmembrane helix</keyword>
<dbReference type="Pfam" id="PF00932">
    <property type="entry name" value="LTD"/>
    <property type="match status" value="1"/>
</dbReference>
<accession>A0A2H0WTT1</accession>